<evidence type="ECO:0000313" key="2">
    <source>
        <dbReference type="EMBL" id="HHM44027.1"/>
    </source>
</evidence>
<gene>
    <name evidence="2" type="ORF">ENM31_01840</name>
</gene>
<dbReference type="AlphaFoldDB" id="A0A7J3VSD0"/>
<accession>A0A7J3VSD0</accession>
<keyword evidence="1" id="KW-0812">Transmembrane</keyword>
<feature type="transmembrane region" description="Helical" evidence="1">
    <location>
        <begin position="6"/>
        <end position="31"/>
    </location>
</feature>
<sequence>MHKPVLALIILVAGVALAVAVFSIAGGYFILWGSGARVFVKSFDVTVNPGSMLSYITVEIVNVGGKPFASCTARILDPPVNVDDITPTYPLGAGQSASFYEAGVSGLNPTNIYQIEVVCTADDGSVAVDKRSSQAHI</sequence>
<keyword evidence="1" id="KW-1133">Transmembrane helix</keyword>
<evidence type="ECO:0000256" key="1">
    <source>
        <dbReference type="SAM" id="Phobius"/>
    </source>
</evidence>
<comment type="caution">
    <text evidence="2">The sequence shown here is derived from an EMBL/GenBank/DDBJ whole genome shotgun (WGS) entry which is preliminary data.</text>
</comment>
<name>A0A7J3VSD0_CALS0</name>
<keyword evidence="1" id="KW-0472">Membrane</keyword>
<proteinExistence type="predicted"/>
<reference evidence="2" key="1">
    <citation type="journal article" date="2020" name="mSystems">
        <title>Genome- and Community-Level Interaction Insights into Carbon Utilization and Element Cycling Functions of Hydrothermarchaeota in Hydrothermal Sediment.</title>
        <authorList>
            <person name="Zhou Z."/>
            <person name="Liu Y."/>
            <person name="Xu W."/>
            <person name="Pan J."/>
            <person name="Luo Z.H."/>
            <person name="Li M."/>
        </authorList>
    </citation>
    <scope>NUCLEOTIDE SEQUENCE [LARGE SCALE GENOMIC DNA]</scope>
    <source>
        <strain evidence="2">SpSt-1074</strain>
    </source>
</reference>
<protein>
    <recommendedName>
        <fullName evidence="3">DUF4352 domain-containing protein</fullName>
    </recommendedName>
</protein>
<dbReference type="EMBL" id="DRXH01000064">
    <property type="protein sequence ID" value="HHM44027.1"/>
    <property type="molecule type" value="Genomic_DNA"/>
</dbReference>
<organism evidence="2">
    <name type="scientific">Caldiarchaeum subterraneum</name>
    <dbReference type="NCBI Taxonomy" id="311458"/>
    <lineage>
        <taxon>Archaea</taxon>
        <taxon>Nitrososphaerota</taxon>
        <taxon>Candidatus Caldarchaeales</taxon>
        <taxon>Candidatus Caldarchaeaceae</taxon>
        <taxon>Candidatus Caldarchaeum</taxon>
    </lineage>
</organism>
<evidence type="ECO:0008006" key="3">
    <source>
        <dbReference type="Google" id="ProtNLM"/>
    </source>
</evidence>